<evidence type="ECO:0000256" key="3">
    <source>
        <dbReference type="ARBA" id="ARBA00023125"/>
    </source>
</evidence>
<dbReference type="AlphaFoldDB" id="D8IT68"/>
<protein>
    <submittedName>
        <fullName evidence="6">LysR family transcription regulator protein</fullName>
    </submittedName>
</protein>
<gene>
    <name evidence="6" type="ordered locus">Hsero_2127</name>
</gene>
<dbReference type="Proteomes" id="UP000000329">
    <property type="component" value="Chromosome"/>
</dbReference>
<keyword evidence="4" id="KW-0804">Transcription</keyword>
<organism evidence="6 7">
    <name type="scientific">Herbaspirillum seropedicae (strain SmR1)</name>
    <dbReference type="NCBI Taxonomy" id="757424"/>
    <lineage>
        <taxon>Bacteria</taxon>
        <taxon>Pseudomonadati</taxon>
        <taxon>Pseudomonadota</taxon>
        <taxon>Betaproteobacteria</taxon>
        <taxon>Burkholderiales</taxon>
        <taxon>Oxalobacteraceae</taxon>
        <taxon>Herbaspirillum</taxon>
    </lineage>
</organism>
<dbReference type="PANTHER" id="PTHR30537">
    <property type="entry name" value="HTH-TYPE TRANSCRIPTIONAL REGULATOR"/>
    <property type="match status" value="1"/>
</dbReference>
<dbReference type="RefSeq" id="WP_013234109.1">
    <property type="nucleotide sequence ID" value="NC_014323.1"/>
</dbReference>
<dbReference type="Pfam" id="PF03466">
    <property type="entry name" value="LysR_substrate"/>
    <property type="match status" value="1"/>
</dbReference>
<keyword evidence="7" id="KW-1185">Reference proteome</keyword>
<dbReference type="InterPro" id="IPR058163">
    <property type="entry name" value="LysR-type_TF_proteobact-type"/>
</dbReference>
<dbReference type="OrthoDB" id="116299at2"/>
<dbReference type="PANTHER" id="PTHR30537:SF5">
    <property type="entry name" value="HTH-TYPE TRANSCRIPTIONAL ACTIVATOR TTDR-RELATED"/>
    <property type="match status" value="1"/>
</dbReference>
<dbReference type="InterPro" id="IPR036390">
    <property type="entry name" value="WH_DNA-bd_sf"/>
</dbReference>
<name>D8IT68_HERSS</name>
<dbReference type="Gene3D" id="1.10.10.10">
    <property type="entry name" value="Winged helix-like DNA-binding domain superfamily/Winged helix DNA-binding domain"/>
    <property type="match status" value="1"/>
</dbReference>
<dbReference type="KEGG" id="hse:Hsero_2127"/>
<evidence type="ECO:0000256" key="4">
    <source>
        <dbReference type="ARBA" id="ARBA00023163"/>
    </source>
</evidence>
<keyword evidence="3" id="KW-0238">DNA-binding</keyword>
<keyword evidence="2" id="KW-0805">Transcription regulation</keyword>
<dbReference type="eggNOG" id="COG0583">
    <property type="taxonomic scope" value="Bacteria"/>
</dbReference>
<accession>D8IT68</accession>
<comment type="similarity">
    <text evidence="1">Belongs to the LysR transcriptional regulatory family.</text>
</comment>
<evidence type="ECO:0000259" key="5">
    <source>
        <dbReference type="PROSITE" id="PS50931"/>
    </source>
</evidence>
<dbReference type="EMBL" id="CP002039">
    <property type="protein sequence ID" value="ADJ63627.1"/>
    <property type="molecule type" value="Genomic_DNA"/>
</dbReference>
<dbReference type="SUPFAM" id="SSF46785">
    <property type="entry name" value="Winged helix' DNA-binding domain"/>
    <property type="match status" value="1"/>
</dbReference>
<dbReference type="SUPFAM" id="SSF53850">
    <property type="entry name" value="Periplasmic binding protein-like II"/>
    <property type="match status" value="1"/>
</dbReference>
<dbReference type="GeneID" id="29392276"/>
<dbReference type="InterPro" id="IPR036388">
    <property type="entry name" value="WH-like_DNA-bd_sf"/>
</dbReference>
<dbReference type="InterPro" id="IPR000847">
    <property type="entry name" value="LysR_HTH_N"/>
</dbReference>
<dbReference type="GO" id="GO:0006351">
    <property type="term" value="P:DNA-templated transcription"/>
    <property type="evidence" value="ECO:0007669"/>
    <property type="project" value="TreeGrafter"/>
</dbReference>
<dbReference type="GO" id="GO:0043565">
    <property type="term" value="F:sequence-specific DNA binding"/>
    <property type="evidence" value="ECO:0007669"/>
    <property type="project" value="TreeGrafter"/>
</dbReference>
<dbReference type="Pfam" id="PF00126">
    <property type="entry name" value="HTH_1"/>
    <property type="match status" value="1"/>
</dbReference>
<dbReference type="PROSITE" id="PS50931">
    <property type="entry name" value="HTH_LYSR"/>
    <property type="match status" value="1"/>
</dbReference>
<evidence type="ECO:0000256" key="1">
    <source>
        <dbReference type="ARBA" id="ARBA00009437"/>
    </source>
</evidence>
<evidence type="ECO:0000313" key="7">
    <source>
        <dbReference type="Proteomes" id="UP000000329"/>
    </source>
</evidence>
<evidence type="ECO:0000313" key="6">
    <source>
        <dbReference type="EMBL" id="ADJ63627.1"/>
    </source>
</evidence>
<dbReference type="HOGENOM" id="CLU_039613_16_2_4"/>
<dbReference type="STRING" id="757424.Hsero_2127"/>
<feature type="domain" description="HTH lysR-type" evidence="5">
    <location>
        <begin position="2"/>
        <end position="59"/>
    </location>
</feature>
<proteinExistence type="inferred from homology"/>
<dbReference type="CDD" id="cd08422">
    <property type="entry name" value="PBP2_CrgA_like"/>
    <property type="match status" value="1"/>
</dbReference>
<sequence length="324" mass="35443">MLDLNDIWLFVHVVRAGSFAAAGRRLSMPPNTISRRLQSLEAAMGVRLLQRSTRQLNMTAAGREFFERCAPGLEDIEHASASLTESQGEPAGSLRVAAPVDFFDNFSIEWMHEFMHLYPKVQLEFVLNDGRADLIAEGIDLAFRGGVLPDSSLVARKLVQSHLALIASPRYLERQGTPQSLTDLTAHACLATSQAPQHTVWKLEGPHGPESVKVTPRLCVNTAQGQLRAARAGLGIALLPTMLASEDLRNGTLVNILPDYQRDTMGFYAVYVHRRQLPSAVSALIEFFADKLERGIADKGAQACEKHLEGESGLVVSSSEKAFA</sequence>
<evidence type="ECO:0000256" key="2">
    <source>
        <dbReference type="ARBA" id="ARBA00023015"/>
    </source>
</evidence>
<dbReference type="Gene3D" id="3.40.190.290">
    <property type="match status" value="1"/>
</dbReference>
<dbReference type="FunFam" id="1.10.10.10:FF:000001">
    <property type="entry name" value="LysR family transcriptional regulator"/>
    <property type="match status" value="1"/>
</dbReference>
<reference evidence="6 7" key="1">
    <citation type="submission" date="2010-04" db="EMBL/GenBank/DDBJ databases">
        <title>The genome of Herbaspirillum seropedicae SmR1, an endophytic, nitrogen-fixing, plant-growth promoting beta-Proteobacteria.</title>
        <authorList>
            <person name="Pedrosa F.O."/>
            <person name="Monteiro R.A."/>
            <person name="Wassem R."/>
            <person name="Cruz L.M."/>
            <person name="Ayub R.A."/>
            <person name="Colauto N.B."/>
            <person name="Fernandez M.A."/>
            <person name="Fungaro M.H.P."/>
            <person name="Grisard E.C."/>
            <person name="Hungria M."/>
            <person name="Madeira H.M.F."/>
            <person name="Nodari R.O."/>
            <person name="Osaku C.A."/>
            <person name="Petzl-Erler M.L."/>
            <person name="Terenzi H."/>
            <person name="Vieira L.G.E."/>
            <person name="Almeida M.I.M."/>
            <person name="Alves L.R."/>
            <person name="Arantes O.M.N."/>
            <person name="Balsanelli E."/>
            <person name="Barcellos F.G."/>
            <person name="Baura V.A."/>
            <person name="Binde D.R."/>
            <person name="Campo R.J."/>
            <person name="Chubatsu L.S."/>
            <person name="Chueire L.M.O."/>
            <person name="Ciferri R.R."/>
            <person name="Correa L.C."/>
            <person name="da Conceicao Silva J.L."/>
            <person name="Dabul A.N.G."/>
            <person name="Dambros B.P."/>
            <person name="Faoro H."/>
            <person name="Favetti A."/>
            <person name="Friedermann G."/>
            <person name="Furlaneto M.C."/>
            <person name="Gasques L.S."/>
            <person name="Gimenes C.C.T."/>
            <person name="Gioppo N.M.R."/>
            <person name="Glienke-Blanco C."/>
            <person name="Godoy L.P."/>
            <person name="Guerra M.P."/>
            <person name="Karp S."/>
            <person name="Kava-Cordeiro V."/>
            <person name="Margarido V.P."/>
            <person name="Mathioni S.M."/>
            <person name="Menck-Soares M.A."/>
            <person name="Murace N.K."/>
            <person name="Nicolas M.F."/>
            <person name="Oliveira C.E.C."/>
            <person name="Pagnan N.A.B."/>
            <person name="Pamphile J.A."/>
            <person name="Patussi E.V."/>
            <person name="Pereira L.F.P."/>
            <person name="Pereira-Ferrari L."/>
            <person name="Pinto F.G.S."/>
            <person name="Precoma C."/>
            <person name="Prioli A.J."/>
            <person name="Prioli S.M.A.P."/>
            <person name="Raittz R.T."/>
            <person name="Ramos H.J.O."/>
            <person name="Ribeiro E.M.S.F."/>
            <person name="Rigo L.U."/>
            <person name="Rocha C.L.M.S.C."/>
            <person name="Rocha S.N."/>
            <person name="Santos K."/>
            <person name="Satori D."/>
            <person name="Silva A.G."/>
            <person name="Simao R.C.G."/>
            <person name="Soares M.A.M."/>
            <person name="Souza E.M."/>
            <person name="Steffens M.B.R."/>
            <person name="Steindel M."/>
            <person name="Tadra-Sfeir M.Z."/>
            <person name="Takahashi E.K."/>
            <person name="Torres R.A."/>
            <person name="Valle J.S."/>
            <person name="Vernal J.I."/>
            <person name="Vilas-Boas L.A."/>
            <person name="Watanabe M.A.E."/>
            <person name="Weiss V.A."/>
            <person name="Yates M.A."/>
            <person name="Souza E.M."/>
        </authorList>
    </citation>
    <scope>NUCLEOTIDE SEQUENCE [LARGE SCALE GENOMIC DNA]</scope>
    <source>
        <strain evidence="6 7">SmR1</strain>
    </source>
</reference>
<dbReference type="FunFam" id="3.40.190.290:FF:000001">
    <property type="entry name" value="Transcriptional regulator, LysR family"/>
    <property type="match status" value="1"/>
</dbReference>
<dbReference type="GO" id="GO:0003700">
    <property type="term" value="F:DNA-binding transcription factor activity"/>
    <property type="evidence" value="ECO:0007669"/>
    <property type="project" value="InterPro"/>
</dbReference>
<dbReference type="InterPro" id="IPR005119">
    <property type="entry name" value="LysR_subst-bd"/>
</dbReference>